<reference evidence="1 2" key="1">
    <citation type="submission" date="2014-04" db="EMBL/GenBank/DDBJ databases">
        <authorList>
            <consortium name="DOE Joint Genome Institute"/>
            <person name="Kuo A."/>
            <person name="Kohler A."/>
            <person name="Jargeat P."/>
            <person name="Nagy L.G."/>
            <person name="Floudas D."/>
            <person name="Copeland A."/>
            <person name="Barry K.W."/>
            <person name="Cichocki N."/>
            <person name="Veneault-Fourrey C."/>
            <person name="LaButti K."/>
            <person name="Lindquist E.A."/>
            <person name="Lipzen A."/>
            <person name="Lundell T."/>
            <person name="Morin E."/>
            <person name="Murat C."/>
            <person name="Sun H."/>
            <person name="Tunlid A."/>
            <person name="Henrissat B."/>
            <person name="Grigoriev I.V."/>
            <person name="Hibbett D.S."/>
            <person name="Martin F."/>
            <person name="Nordberg H.P."/>
            <person name="Cantor M.N."/>
            <person name="Hua S.X."/>
        </authorList>
    </citation>
    <scope>NUCLEOTIDE SEQUENCE [LARGE SCALE GENOMIC DNA]</scope>
    <source>
        <strain evidence="1 2">Ve08.2h10</strain>
    </source>
</reference>
<organism evidence="1 2">
    <name type="scientific">Paxillus rubicundulus Ve08.2h10</name>
    <dbReference type="NCBI Taxonomy" id="930991"/>
    <lineage>
        <taxon>Eukaryota</taxon>
        <taxon>Fungi</taxon>
        <taxon>Dikarya</taxon>
        <taxon>Basidiomycota</taxon>
        <taxon>Agaricomycotina</taxon>
        <taxon>Agaricomycetes</taxon>
        <taxon>Agaricomycetidae</taxon>
        <taxon>Boletales</taxon>
        <taxon>Paxilineae</taxon>
        <taxon>Paxillaceae</taxon>
        <taxon>Paxillus</taxon>
    </lineage>
</organism>
<evidence type="ECO:0000313" key="2">
    <source>
        <dbReference type="Proteomes" id="UP000054538"/>
    </source>
</evidence>
<name>A0A0D0CTA0_9AGAM</name>
<dbReference type="EMBL" id="KN826530">
    <property type="protein sequence ID" value="KIK78618.1"/>
    <property type="molecule type" value="Genomic_DNA"/>
</dbReference>
<dbReference type="Proteomes" id="UP000054538">
    <property type="component" value="Unassembled WGS sequence"/>
</dbReference>
<gene>
    <name evidence="1" type="ORF">PAXRUDRAFT_28576</name>
</gene>
<dbReference type="OrthoDB" id="2693411at2759"/>
<evidence type="ECO:0000313" key="1">
    <source>
        <dbReference type="EMBL" id="KIK78618.1"/>
    </source>
</evidence>
<accession>A0A0D0CTA0</accession>
<reference evidence="2" key="2">
    <citation type="submission" date="2015-01" db="EMBL/GenBank/DDBJ databases">
        <title>Evolutionary Origins and Diversification of the Mycorrhizal Mutualists.</title>
        <authorList>
            <consortium name="DOE Joint Genome Institute"/>
            <consortium name="Mycorrhizal Genomics Consortium"/>
            <person name="Kohler A."/>
            <person name="Kuo A."/>
            <person name="Nagy L.G."/>
            <person name="Floudas D."/>
            <person name="Copeland A."/>
            <person name="Barry K.W."/>
            <person name="Cichocki N."/>
            <person name="Veneault-Fourrey C."/>
            <person name="LaButti K."/>
            <person name="Lindquist E.A."/>
            <person name="Lipzen A."/>
            <person name="Lundell T."/>
            <person name="Morin E."/>
            <person name="Murat C."/>
            <person name="Riley R."/>
            <person name="Ohm R."/>
            <person name="Sun H."/>
            <person name="Tunlid A."/>
            <person name="Henrissat B."/>
            <person name="Grigoriev I.V."/>
            <person name="Hibbett D.S."/>
            <person name="Martin F."/>
        </authorList>
    </citation>
    <scope>NUCLEOTIDE SEQUENCE [LARGE SCALE GENOMIC DNA]</scope>
    <source>
        <strain evidence="2">Ve08.2h10</strain>
    </source>
</reference>
<proteinExistence type="predicted"/>
<dbReference type="HOGENOM" id="CLU_061100_0_0_1"/>
<keyword evidence="2" id="KW-1185">Reference proteome</keyword>
<dbReference type="InParanoid" id="A0A0D0CTA0"/>
<protein>
    <submittedName>
        <fullName evidence="1">Uncharacterized protein</fullName>
    </submittedName>
</protein>
<sequence>MSLKFSKSKAWFSRWPERCKLFPSVPEGDTLDSQQTKDLGNVIENCKTQLHTWYHWCANASRKKQTAKKKTEFFKDRIKPHLDAVREAGNMVPGGSLLIASHKLSKELLEMEDEDVKRMINEMYNLQQKGTKFTESPAEINPEEIQQAINNLPSILGHFAEFIRAQTGLTISFICASPDPLKNWDITSLS</sequence>
<dbReference type="AlphaFoldDB" id="A0A0D0CTA0"/>
<dbReference type="STRING" id="930991.A0A0D0CTA0"/>